<dbReference type="AlphaFoldDB" id="A0A4R6DWB8"/>
<comment type="similarity">
    <text evidence="4 11">Belongs to the MoeA family.</text>
</comment>
<organism evidence="13 14">
    <name type="scientific">Azoarcus indigens</name>
    <dbReference type="NCBI Taxonomy" id="29545"/>
    <lineage>
        <taxon>Bacteria</taxon>
        <taxon>Pseudomonadati</taxon>
        <taxon>Pseudomonadota</taxon>
        <taxon>Betaproteobacteria</taxon>
        <taxon>Rhodocyclales</taxon>
        <taxon>Zoogloeaceae</taxon>
        <taxon>Azoarcus</taxon>
    </lineage>
</organism>
<dbReference type="RefSeq" id="WP_133593052.1">
    <property type="nucleotide sequence ID" value="NZ_SNVV01000013.1"/>
</dbReference>
<dbReference type="InterPro" id="IPR036688">
    <property type="entry name" value="MoeA_C_domain_IV_sf"/>
</dbReference>
<keyword evidence="8 11" id="KW-0460">Magnesium</keyword>
<dbReference type="Gene3D" id="2.170.190.11">
    <property type="entry name" value="Molybdopterin biosynthesis moea protein, domain 3"/>
    <property type="match status" value="1"/>
</dbReference>
<dbReference type="InterPro" id="IPR001453">
    <property type="entry name" value="MoaB/Mog_dom"/>
</dbReference>
<dbReference type="SUPFAM" id="SSF63882">
    <property type="entry name" value="MoeA N-terminal region -like"/>
    <property type="match status" value="1"/>
</dbReference>
<dbReference type="InterPro" id="IPR005110">
    <property type="entry name" value="MoeA_linker/N"/>
</dbReference>
<evidence type="ECO:0000256" key="3">
    <source>
        <dbReference type="ARBA" id="ARBA00005046"/>
    </source>
</evidence>
<dbReference type="PANTHER" id="PTHR10192">
    <property type="entry name" value="MOLYBDOPTERIN BIOSYNTHESIS PROTEIN"/>
    <property type="match status" value="1"/>
</dbReference>
<reference evidence="13 14" key="1">
    <citation type="submission" date="2019-03" db="EMBL/GenBank/DDBJ databases">
        <title>Genomic Encyclopedia of Type Strains, Phase IV (KMG-IV): sequencing the most valuable type-strain genomes for metagenomic binning, comparative biology and taxonomic classification.</title>
        <authorList>
            <person name="Goeker M."/>
        </authorList>
    </citation>
    <scope>NUCLEOTIDE SEQUENCE [LARGE SCALE GENOMIC DNA]</scope>
    <source>
        <strain evidence="13 14">DSM 12121</strain>
    </source>
</reference>
<dbReference type="NCBIfam" id="NF045515">
    <property type="entry name" value="Glp_gephyrin"/>
    <property type="match status" value="1"/>
</dbReference>
<dbReference type="InterPro" id="IPR036135">
    <property type="entry name" value="MoeA_linker/N_sf"/>
</dbReference>
<dbReference type="EC" id="2.10.1.1" evidence="11"/>
<gene>
    <name evidence="13" type="ORF">C7389_11370</name>
</gene>
<dbReference type="Gene3D" id="2.40.340.10">
    <property type="entry name" value="MoeA, C-terminal, domain IV"/>
    <property type="match status" value="1"/>
</dbReference>
<dbReference type="GO" id="GO:0046872">
    <property type="term" value="F:metal ion binding"/>
    <property type="evidence" value="ECO:0007669"/>
    <property type="project" value="UniProtKB-UniRule"/>
</dbReference>
<keyword evidence="5 11" id="KW-0500">Molybdenum</keyword>
<evidence type="ECO:0000256" key="10">
    <source>
        <dbReference type="ARBA" id="ARBA00047317"/>
    </source>
</evidence>
<evidence type="ECO:0000256" key="4">
    <source>
        <dbReference type="ARBA" id="ARBA00010763"/>
    </source>
</evidence>
<comment type="caution">
    <text evidence="13">The sequence shown here is derived from an EMBL/GenBank/DDBJ whole genome shotgun (WGS) entry which is preliminary data.</text>
</comment>
<dbReference type="SUPFAM" id="SSF63867">
    <property type="entry name" value="MoeA C-terminal domain-like"/>
    <property type="match status" value="1"/>
</dbReference>
<evidence type="ECO:0000256" key="5">
    <source>
        <dbReference type="ARBA" id="ARBA00022505"/>
    </source>
</evidence>
<accession>A0A4R6DWB8</accession>
<dbReference type="InterPro" id="IPR038987">
    <property type="entry name" value="MoeA-like"/>
</dbReference>
<dbReference type="PANTHER" id="PTHR10192:SF5">
    <property type="entry name" value="GEPHYRIN"/>
    <property type="match status" value="1"/>
</dbReference>
<name>A0A4R6DWB8_9RHOO</name>
<dbReference type="InterPro" id="IPR005111">
    <property type="entry name" value="MoeA_C_domain_IV"/>
</dbReference>
<evidence type="ECO:0000256" key="11">
    <source>
        <dbReference type="RuleBase" id="RU365090"/>
    </source>
</evidence>
<dbReference type="GO" id="GO:0061599">
    <property type="term" value="F:molybdopterin molybdotransferase activity"/>
    <property type="evidence" value="ECO:0007669"/>
    <property type="project" value="UniProtKB-UniRule"/>
</dbReference>
<evidence type="ECO:0000256" key="2">
    <source>
        <dbReference type="ARBA" id="ARBA00002901"/>
    </source>
</evidence>
<dbReference type="Pfam" id="PF00994">
    <property type="entry name" value="MoCF_biosynth"/>
    <property type="match status" value="1"/>
</dbReference>
<comment type="catalytic activity">
    <reaction evidence="10">
        <text>adenylyl-molybdopterin + molybdate = Mo-molybdopterin + AMP + H(+)</text>
        <dbReference type="Rhea" id="RHEA:35047"/>
        <dbReference type="ChEBI" id="CHEBI:15378"/>
        <dbReference type="ChEBI" id="CHEBI:36264"/>
        <dbReference type="ChEBI" id="CHEBI:62727"/>
        <dbReference type="ChEBI" id="CHEBI:71302"/>
        <dbReference type="ChEBI" id="CHEBI:456215"/>
        <dbReference type="EC" id="2.10.1.1"/>
    </reaction>
</comment>
<evidence type="ECO:0000313" key="14">
    <source>
        <dbReference type="Proteomes" id="UP000295129"/>
    </source>
</evidence>
<dbReference type="SUPFAM" id="SSF53218">
    <property type="entry name" value="Molybdenum cofactor biosynthesis proteins"/>
    <property type="match status" value="1"/>
</dbReference>
<sequence>MSSLPGSPPLGVADARSAILERVRPLSGVEILPLPAALGRVLAADVISPLDVPAHDNSAMDGYALRAADLAINSESRLQVAGTALAGKPHDGELGSGQAIRIMTGAVVPASADTIVMQEVVRREGELLFVPPGQQAGQNLRRRGEDLAAGSIALPAGRLLGPAELGLAASLGLAELSVLRRPRVAVFSTGDEIASIGTPLAAGQIYDSNRYTLHGLLTRLGCEIADLGVIPDRPAELEAAFRHAAANADAIVTSGGVSVGDADFVRDIMARLGEVAFWRISMKPGRPMAFGRLGAALLFGLPGNPVATMVAFYQFVRPALLKLMGVSPTPEPQLFEAVSSETIRKPVGRTEFLRGRLSRVDGRLSVSLTGAQGSGILRSMCEADCFILLDEARGDVQAGETVPVQPFHGLI</sequence>
<proteinExistence type="inferred from homology"/>
<dbReference type="Proteomes" id="UP000295129">
    <property type="component" value="Unassembled WGS sequence"/>
</dbReference>
<dbReference type="CDD" id="cd00887">
    <property type="entry name" value="MoeA"/>
    <property type="match status" value="1"/>
</dbReference>
<dbReference type="Pfam" id="PF03454">
    <property type="entry name" value="MoeA_C"/>
    <property type="match status" value="1"/>
</dbReference>
<dbReference type="Gene3D" id="3.90.105.10">
    <property type="entry name" value="Molybdopterin biosynthesis moea protein, domain 2"/>
    <property type="match status" value="1"/>
</dbReference>
<keyword evidence="9 11" id="KW-0501">Molybdenum cofactor biosynthesis</keyword>
<dbReference type="GO" id="GO:0005829">
    <property type="term" value="C:cytosol"/>
    <property type="evidence" value="ECO:0007669"/>
    <property type="project" value="TreeGrafter"/>
</dbReference>
<evidence type="ECO:0000313" key="13">
    <source>
        <dbReference type="EMBL" id="TDN48949.1"/>
    </source>
</evidence>
<dbReference type="Gene3D" id="3.40.980.10">
    <property type="entry name" value="MoaB/Mog-like domain"/>
    <property type="match status" value="1"/>
</dbReference>
<evidence type="ECO:0000256" key="8">
    <source>
        <dbReference type="ARBA" id="ARBA00022842"/>
    </source>
</evidence>
<comment type="pathway">
    <text evidence="3 11">Cofactor biosynthesis; molybdopterin biosynthesis.</text>
</comment>
<dbReference type="UniPathway" id="UPA00344"/>
<dbReference type="SMART" id="SM00852">
    <property type="entry name" value="MoCF_biosynth"/>
    <property type="match status" value="1"/>
</dbReference>
<dbReference type="FunFam" id="3.40.980.10:FF:000004">
    <property type="entry name" value="Molybdopterin molybdenumtransferase"/>
    <property type="match status" value="1"/>
</dbReference>
<keyword evidence="14" id="KW-1185">Reference proteome</keyword>
<dbReference type="Pfam" id="PF03453">
    <property type="entry name" value="MoeA_N"/>
    <property type="match status" value="1"/>
</dbReference>
<dbReference type="OrthoDB" id="9804758at2"/>
<feature type="domain" description="MoaB/Mog" evidence="12">
    <location>
        <begin position="185"/>
        <end position="322"/>
    </location>
</feature>
<comment type="cofactor">
    <cofactor evidence="1 11">
        <name>Mg(2+)</name>
        <dbReference type="ChEBI" id="CHEBI:18420"/>
    </cofactor>
</comment>
<keyword evidence="6 11" id="KW-0808">Transferase</keyword>
<evidence type="ECO:0000256" key="6">
    <source>
        <dbReference type="ARBA" id="ARBA00022679"/>
    </source>
</evidence>
<dbReference type="EMBL" id="SNVV01000013">
    <property type="protein sequence ID" value="TDN48949.1"/>
    <property type="molecule type" value="Genomic_DNA"/>
</dbReference>
<keyword evidence="7 11" id="KW-0479">Metal-binding</keyword>
<dbReference type="InterPro" id="IPR036425">
    <property type="entry name" value="MoaB/Mog-like_dom_sf"/>
</dbReference>
<evidence type="ECO:0000256" key="7">
    <source>
        <dbReference type="ARBA" id="ARBA00022723"/>
    </source>
</evidence>
<dbReference type="NCBIfam" id="TIGR00177">
    <property type="entry name" value="molyb_syn"/>
    <property type="match status" value="1"/>
</dbReference>
<comment type="function">
    <text evidence="2 11">Catalyzes the insertion of molybdate into adenylated molybdopterin with the concomitant release of AMP.</text>
</comment>
<protein>
    <recommendedName>
        <fullName evidence="11">Molybdopterin molybdenumtransferase</fullName>
        <ecNumber evidence="11">2.10.1.1</ecNumber>
    </recommendedName>
</protein>
<evidence type="ECO:0000256" key="9">
    <source>
        <dbReference type="ARBA" id="ARBA00023150"/>
    </source>
</evidence>
<evidence type="ECO:0000256" key="1">
    <source>
        <dbReference type="ARBA" id="ARBA00001946"/>
    </source>
</evidence>
<evidence type="ECO:0000259" key="12">
    <source>
        <dbReference type="SMART" id="SM00852"/>
    </source>
</evidence>
<dbReference type="GO" id="GO:0006777">
    <property type="term" value="P:Mo-molybdopterin cofactor biosynthetic process"/>
    <property type="evidence" value="ECO:0007669"/>
    <property type="project" value="UniProtKB-UniRule"/>
</dbReference>